<dbReference type="PROSITE" id="PS50878">
    <property type="entry name" value="RT_POL"/>
    <property type="match status" value="1"/>
</dbReference>
<dbReference type="HOGENOM" id="CLU_605905_0_0_1"/>
<sequence>MDEIKQRIRRLKNNVASGVDGVRKKDIVGSAALEVLHLLFNICLTSAKQPQEWRKNRTTLLLKDGKDGRIADNYRPITISSLISRVYYGIIDNRIRGAVQFSPRQKGFVAEPGCFTNVHILNELLRHSKASKGLVLTQVDISKAFDTVPHCAIAPALRRKGLPAQMVSIVTEAYKDATVEVSLQRGVKQGDPLSPTIFNLVMDGVLDKLESHPGYSLGSEHISSLAFVFKKKQATPAAQQQSERRSKVPPIVLREKDKYDEITRRLMAKKLIMDANDTYKHQYHTYQLEEEKQLRLVIRGVIESWSDGKIRDELIALGFHPTTIPIAVVLVLLPKSEKAIFDVRSLGNLRVRVESQHAKSQLTQCFRCQLYGHVQSKYTAAAKCVTCAAAHESRECPVPRERAARQEYPPIVPTDETDDMTAKGVRGLGSDNAAGIHVMLRKGNRPHQRFSL</sequence>
<dbReference type="InterPro" id="IPR043502">
    <property type="entry name" value="DNA/RNA_pol_sf"/>
</dbReference>
<organism evidence="1">
    <name type="scientific">Dendroctonus ponderosae</name>
    <name type="common">Mountain pine beetle</name>
    <dbReference type="NCBI Taxonomy" id="77166"/>
    <lineage>
        <taxon>Eukaryota</taxon>
        <taxon>Metazoa</taxon>
        <taxon>Ecdysozoa</taxon>
        <taxon>Arthropoda</taxon>
        <taxon>Hexapoda</taxon>
        <taxon>Insecta</taxon>
        <taxon>Pterygota</taxon>
        <taxon>Neoptera</taxon>
        <taxon>Endopterygota</taxon>
        <taxon>Coleoptera</taxon>
        <taxon>Polyphaga</taxon>
        <taxon>Cucujiformia</taxon>
        <taxon>Curculionidae</taxon>
        <taxon>Scolytinae</taxon>
        <taxon>Dendroctonus</taxon>
    </lineage>
</organism>
<proteinExistence type="predicted"/>
<dbReference type="OrthoDB" id="6717396at2759"/>
<dbReference type="AlphaFoldDB" id="N6UJH8"/>
<dbReference type="InterPro" id="IPR000477">
    <property type="entry name" value="RT_dom"/>
</dbReference>
<evidence type="ECO:0000313" key="1">
    <source>
        <dbReference type="EMBL" id="ENN80821.1"/>
    </source>
</evidence>
<dbReference type="SUPFAM" id="SSF56672">
    <property type="entry name" value="DNA/RNA polymerases"/>
    <property type="match status" value="1"/>
</dbReference>
<reference evidence="1" key="1">
    <citation type="journal article" date="2013" name="Genome Biol.">
        <title>Draft genome of the mountain pine beetle, Dendroctonus ponderosae Hopkins, a major forest pest.</title>
        <authorList>
            <person name="Keeling C.I."/>
            <person name="Yuen M.M."/>
            <person name="Liao N.Y."/>
            <person name="Docking T.R."/>
            <person name="Chan S.K."/>
            <person name="Taylor G.A."/>
            <person name="Palmquist D.L."/>
            <person name="Jackman S.D."/>
            <person name="Nguyen A."/>
            <person name="Li M."/>
            <person name="Henderson H."/>
            <person name="Janes J.K."/>
            <person name="Zhao Y."/>
            <person name="Pandoh P."/>
            <person name="Moore R."/>
            <person name="Sperling F.A."/>
            <person name="Huber D.P."/>
            <person name="Birol I."/>
            <person name="Jones S.J."/>
            <person name="Bohlmann J."/>
        </authorList>
    </citation>
    <scope>NUCLEOTIDE SEQUENCE</scope>
</reference>
<dbReference type="GO" id="GO:0071897">
    <property type="term" value="P:DNA biosynthetic process"/>
    <property type="evidence" value="ECO:0007669"/>
    <property type="project" value="UniProtKB-ARBA"/>
</dbReference>
<accession>N6UJH8</accession>
<feature type="non-terminal residue" evidence="1">
    <location>
        <position position="1"/>
    </location>
</feature>
<dbReference type="OMA" id="MDANDTY"/>
<dbReference type="CDD" id="cd01650">
    <property type="entry name" value="RT_nLTR_like"/>
    <property type="match status" value="1"/>
</dbReference>
<dbReference type="PANTHER" id="PTHR19446">
    <property type="entry name" value="REVERSE TRANSCRIPTASES"/>
    <property type="match status" value="1"/>
</dbReference>
<dbReference type="EMBL" id="KB740355">
    <property type="protein sequence ID" value="ENN80821.1"/>
    <property type="molecule type" value="Genomic_DNA"/>
</dbReference>
<name>N6UJH8_DENPD</name>
<protein>
    <submittedName>
        <fullName evidence="1">Uncharacterized protein</fullName>
    </submittedName>
</protein>
<dbReference type="Pfam" id="PF00078">
    <property type="entry name" value="RVT_1"/>
    <property type="match status" value="1"/>
</dbReference>
<gene>
    <name evidence="1" type="ORF">YQE_02764</name>
</gene>